<dbReference type="FunFam" id="3.40.50.300:FF:000056">
    <property type="entry name" value="Cell division ATP-binding protein FtsE"/>
    <property type="match status" value="1"/>
</dbReference>
<comment type="caution">
    <text evidence="10">The sequence shown here is derived from an EMBL/GenBank/DDBJ whole genome shotgun (WGS) entry which is preliminary data.</text>
</comment>
<feature type="domain" description="ABC transporter" evidence="9">
    <location>
        <begin position="2"/>
        <end position="241"/>
    </location>
</feature>
<dbReference type="EMBL" id="PDFK01000002">
    <property type="protein sequence ID" value="PKU52088.1"/>
    <property type="molecule type" value="Genomic_DNA"/>
</dbReference>
<dbReference type="InterPro" id="IPR003439">
    <property type="entry name" value="ABC_transporter-like_ATP-bd"/>
</dbReference>
<dbReference type="PANTHER" id="PTHR43166">
    <property type="entry name" value="AMINO ACID IMPORT ATP-BINDING PROTEIN"/>
    <property type="match status" value="1"/>
</dbReference>
<dbReference type="Gene3D" id="3.40.50.300">
    <property type="entry name" value="P-loop containing nucleotide triphosphate hydrolases"/>
    <property type="match status" value="1"/>
</dbReference>
<evidence type="ECO:0000259" key="9">
    <source>
        <dbReference type="PROSITE" id="PS50893"/>
    </source>
</evidence>
<dbReference type="GO" id="GO:0016887">
    <property type="term" value="F:ATP hydrolysis activity"/>
    <property type="evidence" value="ECO:0007669"/>
    <property type="project" value="InterPro"/>
</dbReference>
<keyword evidence="7" id="KW-0029">Amino-acid transport</keyword>
<reference evidence="10 11" key="1">
    <citation type="submission" date="2017-10" db="EMBL/GenBank/DDBJ databases">
        <title>Draft genome of Lysinibacillus fusiformis strain Juneja, a laboratory-derived pathogen of Drosophila melanogaster.</title>
        <authorList>
            <person name="Smith B.R."/>
            <person name="Unckless R.L."/>
        </authorList>
    </citation>
    <scope>NUCLEOTIDE SEQUENCE [LARGE SCALE GENOMIC DNA]</scope>
    <source>
        <strain evidence="10 11">Juneja</strain>
    </source>
</reference>
<name>A0A2I0V1A5_9BACI</name>
<dbReference type="GO" id="GO:0005524">
    <property type="term" value="F:ATP binding"/>
    <property type="evidence" value="ECO:0007669"/>
    <property type="project" value="UniProtKB-KW"/>
</dbReference>
<dbReference type="AlphaFoldDB" id="A0A2I0V1A5"/>
<dbReference type="PROSITE" id="PS50893">
    <property type="entry name" value="ABC_TRANSPORTER_2"/>
    <property type="match status" value="1"/>
</dbReference>
<evidence type="ECO:0000256" key="3">
    <source>
        <dbReference type="ARBA" id="ARBA00022475"/>
    </source>
</evidence>
<evidence type="ECO:0000256" key="1">
    <source>
        <dbReference type="ARBA" id="ARBA00005417"/>
    </source>
</evidence>
<dbReference type="InterPro" id="IPR041701">
    <property type="entry name" value="MetN_ABC"/>
</dbReference>
<keyword evidence="6" id="KW-1278">Translocase</keyword>
<dbReference type="PANTHER" id="PTHR43166:SF30">
    <property type="entry name" value="METHIONINE IMPORT ATP-BINDING PROTEIN METN"/>
    <property type="match status" value="1"/>
</dbReference>
<keyword evidence="5 10" id="KW-0067">ATP-binding</keyword>
<dbReference type="SMART" id="SM00930">
    <property type="entry name" value="NIL"/>
    <property type="match status" value="1"/>
</dbReference>
<evidence type="ECO:0000256" key="6">
    <source>
        <dbReference type="ARBA" id="ARBA00022967"/>
    </source>
</evidence>
<dbReference type="InterPro" id="IPR003593">
    <property type="entry name" value="AAA+_ATPase"/>
</dbReference>
<keyword evidence="4" id="KW-0547">Nucleotide-binding</keyword>
<dbReference type="GO" id="GO:0005886">
    <property type="term" value="C:plasma membrane"/>
    <property type="evidence" value="ECO:0007669"/>
    <property type="project" value="UniProtKB-ARBA"/>
</dbReference>
<dbReference type="Proteomes" id="UP000234956">
    <property type="component" value="Unassembled WGS sequence"/>
</dbReference>
<dbReference type="Pfam" id="PF09383">
    <property type="entry name" value="NIL"/>
    <property type="match status" value="1"/>
</dbReference>
<dbReference type="SMART" id="SM00382">
    <property type="entry name" value="AAA"/>
    <property type="match status" value="1"/>
</dbReference>
<keyword evidence="2" id="KW-0813">Transport</keyword>
<evidence type="ECO:0000313" key="11">
    <source>
        <dbReference type="Proteomes" id="UP000234956"/>
    </source>
</evidence>
<evidence type="ECO:0000313" key="10">
    <source>
        <dbReference type="EMBL" id="PKU52088.1"/>
    </source>
</evidence>
<keyword evidence="8" id="KW-0472">Membrane</keyword>
<evidence type="ECO:0000256" key="5">
    <source>
        <dbReference type="ARBA" id="ARBA00022840"/>
    </source>
</evidence>
<gene>
    <name evidence="10" type="ORF">CRI88_06880</name>
</gene>
<dbReference type="CDD" id="cd03258">
    <property type="entry name" value="ABC_MetN_methionine_transporter"/>
    <property type="match status" value="1"/>
</dbReference>
<evidence type="ECO:0000256" key="2">
    <source>
        <dbReference type="ARBA" id="ARBA00022448"/>
    </source>
</evidence>
<comment type="similarity">
    <text evidence="1">Belongs to the ABC transporter superfamily.</text>
</comment>
<dbReference type="SUPFAM" id="SSF55021">
    <property type="entry name" value="ACT-like"/>
    <property type="match status" value="1"/>
</dbReference>
<organism evidence="10 11">
    <name type="scientific">Lysinibacillus fusiformis</name>
    <dbReference type="NCBI Taxonomy" id="28031"/>
    <lineage>
        <taxon>Bacteria</taxon>
        <taxon>Bacillati</taxon>
        <taxon>Bacillota</taxon>
        <taxon>Bacilli</taxon>
        <taxon>Bacillales</taxon>
        <taxon>Bacillaceae</taxon>
        <taxon>Lysinibacillus</taxon>
    </lineage>
</organism>
<proteinExistence type="inferred from homology"/>
<dbReference type="GO" id="GO:0006865">
    <property type="term" value="P:amino acid transport"/>
    <property type="evidence" value="ECO:0007669"/>
    <property type="project" value="UniProtKB-KW"/>
</dbReference>
<evidence type="ECO:0000256" key="7">
    <source>
        <dbReference type="ARBA" id="ARBA00022970"/>
    </source>
</evidence>
<dbReference type="Gene3D" id="3.30.70.260">
    <property type="match status" value="1"/>
</dbReference>
<evidence type="ECO:0000256" key="4">
    <source>
        <dbReference type="ARBA" id="ARBA00022741"/>
    </source>
</evidence>
<accession>A0A2I0V1A5</accession>
<dbReference type="InterPro" id="IPR017871">
    <property type="entry name" value="ABC_transporter-like_CS"/>
</dbReference>
<dbReference type="InterPro" id="IPR027417">
    <property type="entry name" value="P-loop_NTPase"/>
</dbReference>
<sequence length="359" mass="39962">MIEFIETTKEFQVGTSTVTALNKINLTIQRGDIFGVIGFSGAGKSTLIRTVNLLEEPTSGQVLVNGKELTTLTKRQLREEKKNIGMIFQHFNLLHSKTVFENVAMPLIISGVKKSNLEGQVKEVLAFVGLADKTDRYIDELSGGQKQRVGIARALVTKPTILLCDEATSALDPQTTKSILALLKKVNIEYGITILMITHEMEVIRDICNRVAVMENGRIIETGNVLEIFSSPREETTKNFVQSVVRDEVPPSVYEQLKSIDASKKIYNLKFIGVDVGQPIVSQVAKKFAVDVNVLFGNITELQGIPFGHLIVELVGSEKDIQKAFLFIQAKNIQIEEVVARESKYTNHYRRGSRYVVHG</sequence>
<protein>
    <submittedName>
        <fullName evidence="10">Phosphate ABC transporter ATP-binding protein</fullName>
    </submittedName>
</protein>
<dbReference type="PROSITE" id="PS00211">
    <property type="entry name" value="ABC_TRANSPORTER_1"/>
    <property type="match status" value="1"/>
</dbReference>
<dbReference type="RefSeq" id="WP_101966497.1">
    <property type="nucleotide sequence ID" value="NZ_PDFK01000002.1"/>
</dbReference>
<dbReference type="InterPro" id="IPR018449">
    <property type="entry name" value="NIL_domain"/>
</dbReference>
<dbReference type="InterPro" id="IPR045865">
    <property type="entry name" value="ACT-like_dom_sf"/>
</dbReference>
<keyword evidence="3" id="KW-1003">Cell membrane</keyword>
<dbReference type="SUPFAM" id="SSF52540">
    <property type="entry name" value="P-loop containing nucleoside triphosphate hydrolases"/>
    <property type="match status" value="1"/>
</dbReference>
<evidence type="ECO:0000256" key="8">
    <source>
        <dbReference type="ARBA" id="ARBA00023136"/>
    </source>
</evidence>
<dbReference type="Pfam" id="PF00005">
    <property type="entry name" value="ABC_tran"/>
    <property type="match status" value="1"/>
</dbReference>
<dbReference type="InterPro" id="IPR050086">
    <property type="entry name" value="MetN_ABC_transporter-like"/>
</dbReference>